<keyword evidence="2" id="KW-0805">Transcription regulation</keyword>
<dbReference type="InterPro" id="IPR016032">
    <property type="entry name" value="Sig_transdc_resp-reg_C-effctor"/>
</dbReference>
<dbReference type="AlphaFoldDB" id="A0AAE9YC18"/>
<evidence type="ECO:0000256" key="5">
    <source>
        <dbReference type="PROSITE-ProRule" id="PRU01091"/>
    </source>
</evidence>
<dbReference type="InterPro" id="IPR036388">
    <property type="entry name" value="WH-like_DNA-bd_sf"/>
</dbReference>
<dbReference type="Proteomes" id="UP001216390">
    <property type="component" value="Chromosome"/>
</dbReference>
<dbReference type="SMART" id="SM00862">
    <property type="entry name" value="Trans_reg_C"/>
    <property type="match status" value="1"/>
</dbReference>
<dbReference type="InterPro" id="IPR051677">
    <property type="entry name" value="AfsR-DnrI-RedD_regulator"/>
</dbReference>
<dbReference type="InterPro" id="IPR003593">
    <property type="entry name" value="AAA+_ATPase"/>
</dbReference>
<keyword evidence="4" id="KW-0804">Transcription</keyword>
<dbReference type="InterPro" id="IPR005158">
    <property type="entry name" value="BTAD"/>
</dbReference>
<dbReference type="SMART" id="SM00382">
    <property type="entry name" value="AAA"/>
    <property type="match status" value="1"/>
</dbReference>
<evidence type="ECO:0000313" key="7">
    <source>
        <dbReference type="EMBL" id="WCO68294.1"/>
    </source>
</evidence>
<dbReference type="Pfam" id="PF03704">
    <property type="entry name" value="BTAD"/>
    <property type="match status" value="1"/>
</dbReference>
<dbReference type="SUPFAM" id="SSF52540">
    <property type="entry name" value="P-loop containing nucleoside triphosphate hydrolases"/>
    <property type="match status" value="1"/>
</dbReference>
<feature type="DNA-binding region" description="OmpR/PhoB-type" evidence="5">
    <location>
        <begin position="2"/>
        <end position="101"/>
    </location>
</feature>
<dbReference type="InterPro" id="IPR027417">
    <property type="entry name" value="P-loop_NTPase"/>
</dbReference>
<dbReference type="Pfam" id="PF13191">
    <property type="entry name" value="AAA_16"/>
    <property type="match status" value="1"/>
</dbReference>
<comment type="similarity">
    <text evidence="1">Belongs to the AfsR/DnrI/RedD regulatory family.</text>
</comment>
<evidence type="ECO:0000256" key="3">
    <source>
        <dbReference type="ARBA" id="ARBA00023125"/>
    </source>
</evidence>
<reference evidence="7" key="1">
    <citation type="submission" date="2023-01" db="EMBL/GenBank/DDBJ databases">
        <title>The diversity of Class Acidimicrobiia in South China Sea sediment environments and the proposal of Iamia marina sp. nov., a novel species of the genus Iamia.</title>
        <authorList>
            <person name="He Y."/>
            <person name="Tian X."/>
        </authorList>
    </citation>
    <scope>NUCLEOTIDE SEQUENCE</scope>
    <source>
        <strain evidence="7">DSM 19957</strain>
    </source>
</reference>
<protein>
    <submittedName>
        <fullName evidence="7">BTAD domain-containing putative transcriptional regulator</fullName>
    </submittedName>
</protein>
<dbReference type="InterPro" id="IPR041664">
    <property type="entry name" value="AAA_16"/>
</dbReference>
<keyword evidence="3 5" id="KW-0238">DNA-binding</keyword>
<dbReference type="GO" id="GO:0006355">
    <property type="term" value="P:regulation of DNA-templated transcription"/>
    <property type="evidence" value="ECO:0007669"/>
    <property type="project" value="InterPro"/>
</dbReference>
<dbReference type="Gene3D" id="3.40.50.300">
    <property type="entry name" value="P-loop containing nucleotide triphosphate hydrolases"/>
    <property type="match status" value="1"/>
</dbReference>
<dbReference type="KEGG" id="ima:PO878_06080"/>
<dbReference type="SUPFAM" id="SSF48452">
    <property type="entry name" value="TPR-like"/>
    <property type="match status" value="1"/>
</dbReference>
<accession>A0AAE9YC18</accession>
<dbReference type="GO" id="GO:0000160">
    <property type="term" value="P:phosphorelay signal transduction system"/>
    <property type="evidence" value="ECO:0007669"/>
    <property type="project" value="InterPro"/>
</dbReference>
<evidence type="ECO:0000256" key="2">
    <source>
        <dbReference type="ARBA" id="ARBA00023015"/>
    </source>
</evidence>
<sequence>MSSVAPPQPLEVSVLGPVRARRAGEDLVLGGRRQRAVLARLALAGGEAVPAARVIDELWLGDPPPSATNTLQSYVSNLRRVLRGPEGQVIERAGDAYRLALPPEALAAARFEALVRGLGTADDADAVAQADEALALWHGPAVADFADEPWAQGDAVRLEELRLAAMEERFDALLASGGHSAAVADLEAAAAAHPLRERFAGQLVLALYRCGRQAEALRAYERTRSHLADELGLDPGPDLVRLADAVLVHDPDLLHAEARVPAADPVARVEATPAAPRARGVLATGILPLPPAVDERRGRTDFVGRDAEMAALEQQWDLVTEGDRRLVLLTGEPGVGKTRLAQRLARMVHEQGGPVLWGRCAAENLIAYQPIAEAVRTAVRMLHPELVRTLIDPRPALGLVLHDTVPSIERAERSERFALYDSLADLTGEVSAAAPVLLVVDDLQWADASTLALLQQVLVDHRSGRLLVLATLRRPAGRPTEEVDRLLADLHRDHLVASVEVEGLSAPDVGALLRTRGVELDAAAVDAVRDRTAGNPFFIEALVDHGDDLVGVDGRSLPTTVRDVLDSRLAAIPADDARVLTAAAIIGLRVDLDLLAEVSGTDPDDLLDVVDRAVASGLLAEDEDLGWVTFPHALVRQALVARTSRNREARIHLAVGSALEARPASPDRAPRVAQHLLAAGRACPPGRAARGALAAAGAAASVAADAEARTWARRAAEVLEGLAPEAREGLDTEADLVVAASSRNLAEVDVARAAVERVHDRAAATGDGLLLARAAQEQALLVGGVGFSFGAVDQELLGRLEEALAALPADHPTERSVLLSWMSIALTGADDQERQAPIAAEAWTLAEGVADRPDVVALAAFARHLAHAGPDGLAERQRVRPVLLEATRDAGWGELELVGLVLGVVDLLEADRVPESEAALEAVRSRLAAGDPRPLFDVYVHFIDAAFALLRGDLAEAEAASARGLEQGEAAHGGNATQAWAGQQYMLANYRSQLGGLIPVVEAMVEEFPTMAVWRVALATCQANAGLLEAARDTYRRTYEGDALPLPQSSTWYTTVCQLAELAWNLDDADLAARLLPLTEPVADRVAVTGMGAVCIGHVARHHGLVLAVLRRDDEAVELLERARRRAEECGFGPWLVRTQVELAAVRERRGGPGDGETAAALRAEAQEGAARLGVHPSLLPDDLRA</sequence>
<dbReference type="Gene3D" id="1.10.10.10">
    <property type="entry name" value="Winged helix-like DNA-binding domain superfamily/Winged helix DNA-binding domain"/>
    <property type="match status" value="1"/>
</dbReference>
<dbReference type="GO" id="GO:0003677">
    <property type="term" value="F:DNA binding"/>
    <property type="evidence" value="ECO:0007669"/>
    <property type="project" value="UniProtKB-UniRule"/>
</dbReference>
<dbReference type="PANTHER" id="PTHR35807:SF1">
    <property type="entry name" value="TRANSCRIPTIONAL REGULATOR REDD"/>
    <property type="match status" value="1"/>
</dbReference>
<feature type="domain" description="OmpR/PhoB-type" evidence="6">
    <location>
        <begin position="2"/>
        <end position="101"/>
    </location>
</feature>
<keyword evidence="8" id="KW-1185">Reference proteome</keyword>
<dbReference type="InterPro" id="IPR011990">
    <property type="entry name" value="TPR-like_helical_dom_sf"/>
</dbReference>
<dbReference type="EMBL" id="CP116942">
    <property type="protein sequence ID" value="WCO68294.1"/>
    <property type="molecule type" value="Genomic_DNA"/>
</dbReference>
<dbReference type="CDD" id="cd15831">
    <property type="entry name" value="BTAD"/>
    <property type="match status" value="1"/>
</dbReference>
<name>A0AAE9YC18_9ACTN</name>
<dbReference type="SMART" id="SM01043">
    <property type="entry name" value="BTAD"/>
    <property type="match status" value="1"/>
</dbReference>
<dbReference type="SUPFAM" id="SSF46894">
    <property type="entry name" value="C-terminal effector domain of the bipartite response regulators"/>
    <property type="match status" value="1"/>
</dbReference>
<evidence type="ECO:0000313" key="8">
    <source>
        <dbReference type="Proteomes" id="UP001216390"/>
    </source>
</evidence>
<dbReference type="InterPro" id="IPR001867">
    <property type="entry name" value="OmpR/PhoB-type_DNA-bd"/>
</dbReference>
<organism evidence="7 8">
    <name type="scientific">Iamia majanohamensis</name>
    <dbReference type="NCBI Taxonomy" id="467976"/>
    <lineage>
        <taxon>Bacteria</taxon>
        <taxon>Bacillati</taxon>
        <taxon>Actinomycetota</taxon>
        <taxon>Acidimicrobiia</taxon>
        <taxon>Acidimicrobiales</taxon>
        <taxon>Iamiaceae</taxon>
        <taxon>Iamia</taxon>
    </lineage>
</organism>
<proteinExistence type="inferred from homology"/>
<evidence type="ECO:0000256" key="1">
    <source>
        <dbReference type="ARBA" id="ARBA00005820"/>
    </source>
</evidence>
<dbReference type="PANTHER" id="PTHR35807">
    <property type="entry name" value="TRANSCRIPTIONAL REGULATOR REDD-RELATED"/>
    <property type="match status" value="1"/>
</dbReference>
<evidence type="ECO:0000256" key="4">
    <source>
        <dbReference type="ARBA" id="ARBA00023163"/>
    </source>
</evidence>
<dbReference type="PROSITE" id="PS51755">
    <property type="entry name" value="OMPR_PHOB"/>
    <property type="match status" value="1"/>
</dbReference>
<dbReference type="Gene3D" id="1.25.40.10">
    <property type="entry name" value="Tetratricopeptide repeat domain"/>
    <property type="match status" value="1"/>
</dbReference>
<dbReference type="RefSeq" id="WP_272737811.1">
    <property type="nucleotide sequence ID" value="NZ_CP116942.1"/>
</dbReference>
<evidence type="ECO:0000259" key="6">
    <source>
        <dbReference type="PROSITE" id="PS51755"/>
    </source>
</evidence>
<dbReference type="Pfam" id="PF00486">
    <property type="entry name" value="Trans_reg_C"/>
    <property type="match status" value="1"/>
</dbReference>
<gene>
    <name evidence="7" type="ORF">PO878_06080</name>
</gene>